<evidence type="ECO:0000313" key="4">
    <source>
        <dbReference type="Proteomes" id="UP001162162"/>
    </source>
</evidence>
<dbReference type="Pfam" id="PF16457">
    <property type="entry name" value="PH_12"/>
    <property type="match status" value="1"/>
</dbReference>
<evidence type="ECO:0008006" key="5">
    <source>
        <dbReference type="Google" id="ProtNLM"/>
    </source>
</evidence>
<dbReference type="InterPro" id="IPR024574">
    <property type="entry name" value="ELMO_ARM"/>
</dbReference>
<dbReference type="InterPro" id="IPR001849">
    <property type="entry name" value="PH_domain"/>
</dbReference>
<accession>A0AAV8YTZ8</accession>
<feature type="domain" description="ELMO armadillo-like helical" evidence="1">
    <location>
        <begin position="128"/>
        <end position="283"/>
    </location>
</feature>
<keyword evidence="4" id="KW-1185">Reference proteome</keyword>
<organism evidence="3 4">
    <name type="scientific">Aromia moschata</name>
    <dbReference type="NCBI Taxonomy" id="1265417"/>
    <lineage>
        <taxon>Eukaryota</taxon>
        <taxon>Metazoa</taxon>
        <taxon>Ecdysozoa</taxon>
        <taxon>Arthropoda</taxon>
        <taxon>Hexapoda</taxon>
        <taxon>Insecta</taxon>
        <taxon>Pterygota</taxon>
        <taxon>Neoptera</taxon>
        <taxon>Endopterygota</taxon>
        <taxon>Coleoptera</taxon>
        <taxon>Polyphaga</taxon>
        <taxon>Cucujiformia</taxon>
        <taxon>Chrysomeloidea</taxon>
        <taxon>Cerambycidae</taxon>
        <taxon>Cerambycinae</taxon>
        <taxon>Callichromatini</taxon>
        <taxon>Aromia</taxon>
    </lineage>
</organism>
<name>A0AAV8YTZ8_9CUCU</name>
<reference evidence="3" key="1">
    <citation type="journal article" date="2023" name="Insect Mol. Biol.">
        <title>Genome sequencing provides insights into the evolution of gene families encoding plant cell wall-degrading enzymes in longhorned beetles.</title>
        <authorList>
            <person name="Shin N.R."/>
            <person name="Okamura Y."/>
            <person name="Kirsch R."/>
            <person name="Pauchet Y."/>
        </authorList>
    </citation>
    <scope>NUCLEOTIDE SEQUENCE</scope>
    <source>
        <strain evidence="3">AMC_N1</strain>
    </source>
</reference>
<evidence type="ECO:0000313" key="3">
    <source>
        <dbReference type="EMBL" id="KAJ8954982.1"/>
    </source>
</evidence>
<dbReference type="EMBL" id="JAPWTK010000041">
    <property type="protein sequence ID" value="KAJ8954982.1"/>
    <property type="molecule type" value="Genomic_DNA"/>
</dbReference>
<gene>
    <name evidence="3" type="ORF">NQ318_000413</name>
</gene>
<dbReference type="Gene3D" id="6.10.10.90">
    <property type="match status" value="1"/>
</dbReference>
<protein>
    <recommendedName>
        <fullName evidence="5">Engulfment and cell motility protein 1</fullName>
    </recommendedName>
</protein>
<evidence type="ECO:0000259" key="2">
    <source>
        <dbReference type="Pfam" id="PF16457"/>
    </source>
</evidence>
<sequence>MCSSVGNMSNIAKISVEKHESKEQFLYDLDKTKTLCELVRDICKEAGIPESRVYGLKLIQTKENPFVNTYISEKTYKDIQHSDCLKIAFSIEYLLNMRILPHINEDQSNIEKAIAVDDLLKLSVDPVFIDEIVKNESYKKFIDVYIKGQSKDNELLALLITICHLFQKGCIKDTSQNILKKTISIVKNPGNTIEHIKYALSILHKILVLREMVFIPWKEEIIRGVPITELTPYIWSENSKSVQYGILLLINTIIRLCKGDKKLQLIKEMNLRQNRDNIYKYVILPGNLDRNTEHELYVLQTYLLSLYKEALNSEVSLDDSNLVTREEFELCEEDVRRLTVLMDFDETDNYPNRSISTENLLMYKYNLDERLSLASILSDKSQSLSRKSSTLSMRKTSETIIDDYKINYLTLEALRHYKKNHYKIFYQSQIEERIYEPGIFVTSERVIKMLAKLLHINVDPPDSKSVSYQPIIFNCSLKNALHFGIIRPNNVVMHALEKQVKMVLEKRPIDFKELTEEMTEVNFDVVMKQWQKEKDDELKNAPKNAPVHPRTEKDFLVQNEENLYNNRINCLKRGGNFPKKTQGTFFAQLSKNERELHIYDVKNPKTNDMNMQQKNNYIRYNSCSYRKELCTMSSLAFSIIINHSENQVNFIAKDEKTACYWTDAFHLLTGNNSRSDYYKRELDDLVEMDVMLQILELQNVRIPKHAPPIPPPPLEVKPPVPPKSEILIRNLKRRTNCP</sequence>
<proteinExistence type="predicted"/>
<dbReference type="Proteomes" id="UP001162162">
    <property type="component" value="Unassembled WGS sequence"/>
</dbReference>
<comment type="caution">
    <text evidence="3">The sequence shown here is derived from an EMBL/GenBank/DDBJ whole genome shotgun (WGS) entry which is preliminary data.</text>
</comment>
<evidence type="ECO:0000259" key="1">
    <source>
        <dbReference type="Pfam" id="PF11841"/>
    </source>
</evidence>
<dbReference type="AlphaFoldDB" id="A0AAV8YTZ8"/>
<feature type="domain" description="PH" evidence="2">
    <location>
        <begin position="565"/>
        <end position="670"/>
    </location>
</feature>
<dbReference type="Pfam" id="PF11841">
    <property type="entry name" value="ELMO_ARM"/>
    <property type="match status" value="1"/>
</dbReference>